<dbReference type="AlphaFoldDB" id="A0A1P8F5L5"/>
<evidence type="ECO:0000313" key="2">
    <source>
        <dbReference type="EMBL" id="APV43769.1"/>
    </source>
</evidence>
<reference evidence="3" key="1">
    <citation type="submission" date="2016-11" db="EMBL/GenBank/DDBJ databases">
        <title>Dehalogenimonas formicexedens sp. nov., a chlorinated alkane respiring bacterium isolated from contaminated groundwater.</title>
        <authorList>
            <person name="Key T.A."/>
            <person name="Bowman K.S."/>
            <person name="Lee I."/>
            <person name="Chun J."/>
            <person name="Albuquerque L."/>
            <person name="da Costa M.S."/>
            <person name="Rainey F.A."/>
            <person name="Moe W.M."/>
        </authorList>
    </citation>
    <scope>NUCLEOTIDE SEQUENCE [LARGE SCALE GENOMIC DNA]</scope>
    <source>
        <strain evidence="3">NSZ-14</strain>
    </source>
</reference>
<dbReference type="KEGG" id="dfo:Dform_00411"/>
<dbReference type="STRING" id="1839801.Dform_00411"/>
<name>A0A1P8F5L5_9CHLR</name>
<sequence length="214" mass="23346">MPAPVIAFVGRSNSGKTTLLEKIIPELKTRGYRVATVKHVPGHLVEPADERDTNRHLAAGSSTSVINSPEKLIFVKKQSAESSLFDVAWSLSDDFDIILAEGFKNSPVPKILVHRREAGAPPESLSRVVAVVSDEPVALDVNRFGLEDVSLIADFLIDTVIKPSRSRVDLRINGEPVALSNYPAEIIAAVMETMAKTLKGVGEVRDLEFRLKKP</sequence>
<proteinExistence type="predicted"/>
<dbReference type="Pfam" id="PF03205">
    <property type="entry name" value="MobB"/>
    <property type="match status" value="1"/>
</dbReference>
<dbReference type="EMBL" id="CP018258">
    <property type="protein sequence ID" value="APV43769.1"/>
    <property type="molecule type" value="Genomic_DNA"/>
</dbReference>
<dbReference type="SUPFAM" id="SSF52540">
    <property type="entry name" value="P-loop containing nucleoside triphosphate hydrolases"/>
    <property type="match status" value="1"/>
</dbReference>
<dbReference type="NCBIfam" id="TIGR00176">
    <property type="entry name" value="mobB"/>
    <property type="match status" value="1"/>
</dbReference>
<dbReference type="PANTHER" id="PTHR40072">
    <property type="entry name" value="MOLYBDOPTERIN-GUANINE DINUCLEOTIDE BIOSYNTHESIS ADAPTER PROTEIN-RELATED"/>
    <property type="match status" value="1"/>
</dbReference>
<keyword evidence="3" id="KW-1185">Reference proteome</keyword>
<organism evidence="2 3">
    <name type="scientific">Dehalogenimonas formicexedens</name>
    <dbReference type="NCBI Taxonomy" id="1839801"/>
    <lineage>
        <taxon>Bacteria</taxon>
        <taxon>Bacillati</taxon>
        <taxon>Chloroflexota</taxon>
        <taxon>Dehalococcoidia</taxon>
        <taxon>Dehalococcoidales</taxon>
        <taxon>Dehalococcoidaceae</taxon>
        <taxon>Dehalogenimonas</taxon>
    </lineage>
</organism>
<dbReference type="Gene3D" id="3.40.50.300">
    <property type="entry name" value="P-loop containing nucleotide triphosphate hydrolases"/>
    <property type="match status" value="1"/>
</dbReference>
<dbReference type="CDD" id="cd03116">
    <property type="entry name" value="MobB"/>
    <property type="match status" value="1"/>
</dbReference>
<accession>A0A1P8F5L5</accession>
<dbReference type="GO" id="GO:0006777">
    <property type="term" value="P:Mo-molybdopterin cofactor biosynthetic process"/>
    <property type="evidence" value="ECO:0007669"/>
    <property type="project" value="InterPro"/>
</dbReference>
<dbReference type="InterPro" id="IPR027417">
    <property type="entry name" value="P-loop_NTPase"/>
</dbReference>
<dbReference type="InterPro" id="IPR052539">
    <property type="entry name" value="MGD_biosynthesis_adapter"/>
</dbReference>
<gene>
    <name evidence="2" type="ORF">Dform_00411</name>
</gene>
<dbReference type="Proteomes" id="UP000185934">
    <property type="component" value="Chromosome"/>
</dbReference>
<evidence type="ECO:0000259" key="1">
    <source>
        <dbReference type="Pfam" id="PF03205"/>
    </source>
</evidence>
<evidence type="ECO:0000313" key="3">
    <source>
        <dbReference type="Proteomes" id="UP000185934"/>
    </source>
</evidence>
<dbReference type="InterPro" id="IPR004435">
    <property type="entry name" value="MobB_dom"/>
</dbReference>
<dbReference type="PANTHER" id="PTHR40072:SF1">
    <property type="entry name" value="MOLYBDOPTERIN-GUANINE DINUCLEOTIDE BIOSYNTHESIS ADAPTER PROTEIN"/>
    <property type="match status" value="1"/>
</dbReference>
<dbReference type="GO" id="GO:0005525">
    <property type="term" value="F:GTP binding"/>
    <property type="evidence" value="ECO:0007669"/>
    <property type="project" value="InterPro"/>
</dbReference>
<dbReference type="RefSeq" id="WP_076003550.1">
    <property type="nucleotide sequence ID" value="NZ_CP018258.1"/>
</dbReference>
<dbReference type="OrthoDB" id="9786803at2"/>
<protein>
    <submittedName>
        <fullName evidence="2">Molybdopterin-guanine dinucleotide biosynthesis protein B</fullName>
    </submittedName>
</protein>
<feature type="domain" description="Molybdopterin-guanine dinucleotide biosynthesis protein B (MobB)" evidence="1">
    <location>
        <begin position="5"/>
        <end position="134"/>
    </location>
</feature>